<dbReference type="AlphaFoldDB" id="A0A1G8UE45"/>
<dbReference type="EMBL" id="FNES01000005">
    <property type="protein sequence ID" value="SDJ52028.1"/>
    <property type="molecule type" value="Genomic_DNA"/>
</dbReference>
<evidence type="ECO:0000313" key="2">
    <source>
        <dbReference type="EMBL" id="SDJ52028.1"/>
    </source>
</evidence>
<keyword evidence="3" id="KW-1185">Reference proteome</keyword>
<dbReference type="RefSeq" id="WP_245682202.1">
    <property type="nucleotide sequence ID" value="NZ_FNES01000005.1"/>
</dbReference>
<name>A0A1G8UE45_9GAMM</name>
<protein>
    <submittedName>
        <fullName evidence="2">Beta-barrel assembly machine subunit BamC</fullName>
    </submittedName>
</protein>
<organism evidence="2 3">
    <name type="scientific">Billgrantia gudaonensis</name>
    <dbReference type="NCBI Taxonomy" id="376427"/>
    <lineage>
        <taxon>Bacteria</taxon>
        <taxon>Pseudomonadati</taxon>
        <taxon>Pseudomonadota</taxon>
        <taxon>Gammaproteobacteria</taxon>
        <taxon>Oceanospirillales</taxon>
        <taxon>Halomonadaceae</taxon>
        <taxon>Billgrantia</taxon>
    </lineage>
</organism>
<dbReference type="STRING" id="376427.SAMN04487954_105154"/>
<evidence type="ECO:0000256" key="1">
    <source>
        <dbReference type="SAM" id="MobiDB-lite"/>
    </source>
</evidence>
<dbReference type="Proteomes" id="UP000198525">
    <property type="component" value="Unassembled WGS sequence"/>
</dbReference>
<proteinExistence type="predicted"/>
<feature type="region of interest" description="Disordered" evidence="1">
    <location>
        <begin position="43"/>
        <end position="80"/>
    </location>
</feature>
<evidence type="ECO:0000313" key="3">
    <source>
        <dbReference type="Proteomes" id="UP000198525"/>
    </source>
</evidence>
<accession>A0A1G8UE45</accession>
<dbReference type="PROSITE" id="PS51257">
    <property type="entry name" value="PROKAR_LIPOPROTEIN"/>
    <property type="match status" value="1"/>
</dbReference>
<sequence length="322" mass="36000">MNSALKWMPLVAVAALATAGCAREGFYDDRNLDYVEAQRSDPLVLPESRNDRRYQDAMPVPRANASRPGSEPAETPLPSRLAAGRAVERDFVERREVGSDRWLVVGADPGTVWPQLQDFASSRGLSVQDVNNERGEIVTSQGRLSVSQGLRSGDSEVRCEQGGRPVASCLNALEQHFSARSATASAASLSGQRLATQERLRFTQRSSGEWVVEIPLDIDRVWAELDHQLEADFAVEGRRQLLEQDADDHDFLIEYMTASERERGMIDIILSPDVRQMPQTIRLALESEGPERTVLRAINESERRFTEEDARELLERVASLLR</sequence>
<reference evidence="2 3" key="1">
    <citation type="submission" date="2016-10" db="EMBL/GenBank/DDBJ databases">
        <authorList>
            <person name="de Groot N.N."/>
        </authorList>
    </citation>
    <scope>NUCLEOTIDE SEQUENCE [LARGE SCALE GENOMIC DNA]</scope>
    <source>
        <strain evidence="2 3">CGMCC 1.6133</strain>
    </source>
</reference>
<gene>
    <name evidence="2" type="ORF">SAMN04487954_105154</name>
</gene>